<accession>A0A0D2I1D6</accession>
<dbReference type="InterPro" id="IPR036791">
    <property type="entry name" value="Ribosomal_bL9_C_sf"/>
</dbReference>
<dbReference type="InterPro" id="IPR009027">
    <property type="entry name" value="Ribosomal_bL9/RNase_H1_N"/>
</dbReference>
<evidence type="ECO:0000256" key="1">
    <source>
        <dbReference type="ARBA" id="ARBA00010605"/>
    </source>
</evidence>
<dbReference type="NCBIfam" id="TIGR00158">
    <property type="entry name" value="L9"/>
    <property type="match status" value="1"/>
</dbReference>
<dbReference type="Gene3D" id="3.10.430.100">
    <property type="entry name" value="Ribosomal protein L9, C-terminal domain"/>
    <property type="match status" value="1"/>
</dbReference>
<evidence type="ECO:0000256" key="2">
    <source>
        <dbReference type="ARBA" id="ARBA00022730"/>
    </source>
</evidence>
<evidence type="ECO:0000256" key="4">
    <source>
        <dbReference type="ARBA" id="ARBA00022980"/>
    </source>
</evidence>
<keyword evidence="10" id="KW-1185">Reference proteome</keyword>
<dbReference type="InterPro" id="IPR020594">
    <property type="entry name" value="Ribosomal_bL9_bac/chp"/>
</dbReference>
<dbReference type="SUPFAM" id="SSF55653">
    <property type="entry name" value="Ribosomal protein L9 C-domain"/>
    <property type="match status" value="1"/>
</dbReference>
<sequence>MKVYLLKDVPKIGMAGEIVKVADGYAANYLFPHKLALQVNSENERSFKNKERVVEQRKEKIETQTSMLAERIKGLSLVIKRKMHNDGKLYGSINVGEIADLLAQKGISVSKNQIELAKSIKEQGTYEVGIKLSSRLQPKITLKVMPEPIQQ</sequence>
<evidence type="ECO:0000256" key="6">
    <source>
        <dbReference type="ARBA" id="ARBA00035292"/>
    </source>
</evidence>
<keyword evidence="2 7" id="KW-0699">rRNA-binding</keyword>
<dbReference type="GO" id="GO:1990904">
    <property type="term" value="C:ribonucleoprotein complex"/>
    <property type="evidence" value="ECO:0007669"/>
    <property type="project" value="UniProtKB-KW"/>
</dbReference>
<comment type="function">
    <text evidence="7">Binds to the 23S rRNA.</text>
</comment>
<dbReference type="PANTHER" id="PTHR21368">
    <property type="entry name" value="50S RIBOSOMAL PROTEIN L9"/>
    <property type="match status" value="1"/>
</dbReference>
<dbReference type="EMBL" id="ARQD01000003">
    <property type="protein sequence ID" value="KIX85040.1"/>
    <property type="molecule type" value="Genomic_DNA"/>
</dbReference>
<comment type="caution">
    <text evidence="9">The sequence shown here is derived from an EMBL/GenBank/DDBJ whole genome shotgun (WGS) entry which is preliminary data.</text>
</comment>
<keyword evidence="3 7" id="KW-0694">RNA-binding</keyword>
<dbReference type="InterPro" id="IPR036935">
    <property type="entry name" value="Ribosomal_bL9_N_sf"/>
</dbReference>
<evidence type="ECO:0000313" key="10">
    <source>
        <dbReference type="Proteomes" id="UP000032214"/>
    </source>
</evidence>
<dbReference type="Proteomes" id="UP000032214">
    <property type="component" value="Unassembled WGS sequence"/>
</dbReference>
<dbReference type="HAMAP" id="MF_00503">
    <property type="entry name" value="Ribosomal_bL9"/>
    <property type="match status" value="1"/>
</dbReference>
<dbReference type="GO" id="GO:0003735">
    <property type="term" value="F:structural constituent of ribosome"/>
    <property type="evidence" value="ECO:0007669"/>
    <property type="project" value="InterPro"/>
</dbReference>
<protein>
    <recommendedName>
        <fullName evidence="6 7">Large ribosomal subunit protein bL9</fullName>
    </recommendedName>
</protein>
<proteinExistence type="inferred from homology"/>
<dbReference type="PROSITE" id="PS00651">
    <property type="entry name" value="RIBOSOMAL_L9"/>
    <property type="match status" value="1"/>
</dbReference>
<keyword evidence="4 7" id="KW-0689">Ribosomal protein</keyword>
<gene>
    <name evidence="7" type="primary">rplI</name>
    <name evidence="9" type="ORF">J120_03775</name>
</gene>
<feature type="domain" description="Ribosomal protein L9" evidence="8">
    <location>
        <begin position="13"/>
        <end position="40"/>
    </location>
</feature>
<evidence type="ECO:0000259" key="8">
    <source>
        <dbReference type="PROSITE" id="PS00651"/>
    </source>
</evidence>
<keyword evidence="5 7" id="KW-0687">Ribonucleoprotein</keyword>
<comment type="similarity">
    <text evidence="1 7">Belongs to the bacterial ribosomal protein bL9 family.</text>
</comment>
<dbReference type="Pfam" id="PF01281">
    <property type="entry name" value="Ribosomal_L9_N"/>
    <property type="match status" value="1"/>
</dbReference>
<dbReference type="InterPro" id="IPR020069">
    <property type="entry name" value="Ribosomal_bL9_C"/>
</dbReference>
<dbReference type="InterPro" id="IPR000244">
    <property type="entry name" value="Ribosomal_bL9"/>
</dbReference>
<name>A0A0D2I1D6_9BACT</name>
<dbReference type="GO" id="GO:0005840">
    <property type="term" value="C:ribosome"/>
    <property type="evidence" value="ECO:0007669"/>
    <property type="project" value="UniProtKB-KW"/>
</dbReference>
<dbReference type="Gene3D" id="3.40.5.10">
    <property type="entry name" value="Ribosomal protein L9, N-terminal domain"/>
    <property type="match status" value="1"/>
</dbReference>
<dbReference type="Pfam" id="PF03948">
    <property type="entry name" value="Ribosomal_L9_C"/>
    <property type="match status" value="1"/>
</dbReference>
<dbReference type="GO" id="GO:0006412">
    <property type="term" value="P:translation"/>
    <property type="evidence" value="ECO:0007669"/>
    <property type="project" value="UniProtKB-UniRule"/>
</dbReference>
<evidence type="ECO:0000313" key="9">
    <source>
        <dbReference type="EMBL" id="KIX85040.1"/>
    </source>
</evidence>
<evidence type="ECO:0000256" key="7">
    <source>
        <dbReference type="HAMAP-Rule" id="MF_00503"/>
    </source>
</evidence>
<dbReference type="SUPFAM" id="SSF55658">
    <property type="entry name" value="L9 N-domain-like"/>
    <property type="match status" value="1"/>
</dbReference>
<dbReference type="GO" id="GO:0019843">
    <property type="term" value="F:rRNA binding"/>
    <property type="evidence" value="ECO:0007669"/>
    <property type="project" value="UniProtKB-UniRule"/>
</dbReference>
<dbReference type="STRING" id="1306947.J120_03775"/>
<evidence type="ECO:0000256" key="3">
    <source>
        <dbReference type="ARBA" id="ARBA00022884"/>
    </source>
</evidence>
<dbReference type="InterPro" id="IPR020070">
    <property type="entry name" value="Ribosomal_bL9_N"/>
</dbReference>
<dbReference type="eggNOG" id="COG0359">
    <property type="taxonomic scope" value="Bacteria"/>
</dbReference>
<reference evidence="9 10" key="1">
    <citation type="journal article" date="2013" name="Proc. Natl. Acad. Sci. U.S.A.">
        <title>Candidate phylum TM6 genome recovered from a hospital sink biofilm provides genomic insights into this uncultivated phylum.</title>
        <authorList>
            <person name="McLean J.S."/>
            <person name="Lombardo M.J."/>
            <person name="Badger J.H."/>
            <person name="Edlund A."/>
            <person name="Novotny M."/>
            <person name="Yee-Greenbaum J."/>
            <person name="Vyahhi N."/>
            <person name="Hall A.P."/>
            <person name="Yang Y."/>
            <person name="Dupont C.L."/>
            <person name="Ziegler M.G."/>
            <person name="Chitsaz H."/>
            <person name="Allen A.E."/>
            <person name="Yooseph S."/>
            <person name="Tesler G."/>
            <person name="Pevzner P.A."/>
            <person name="Friedman R.M."/>
            <person name="Nealson K.H."/>
            <person name="Venter J.C."/>
            <person name="Lasken R.S."/>
        </authorList>
    </citation>
    <scope>NUCLEOTIDE SEQUENCE [LARGE SCALE GENOMIC DNA]</scope>
    <source>
        <strain evidence="9 10">TM6SC1</strain>
    </source>
</reference>
<dbReference type="AlphaFoldDB" id="A0A0D2I1D6"/>
<evidence type="ECO:0000256" key="5">
    <source>
        <dbReference type="ARBA" id="ARBA00023274"/>
    </source>
</evidence>
<organism evidence="9 10">
    <name type="scientific">candidate division TM6 bacterium JCVI TM6SC1</name>
    <dbReference type="NCBI Taxonomy" id="1306947"/>
    <lineage>
        <taxon>Bacteria</taxon>
        <taxon>Candidatus Babelota</taxon>
        <taxon>Vermiphilus</taxon>
    </lineage>
</organism>